<evidence type="ECO:0008006" key="4">
    <source>
        <dbReference type="Google" id="ProtNLM"/>
    </source>
</evidence>
<feature type="signal peptide" evidence="1">
    <location>
        <begin position="1"/>
        <end position="21"/>
    </location>
</feature>
<dbReference type="Proteomes" id="UP000639338">
    <property type="component" value="Unassembled WGS sequence"/>
</dbReference>
<evidence type="ECO:0000313" key="3">
    <source>
        <dbReference type="Proteomes" id="UP000639338"/>
    </source>
</evidence>
<gene>
    <name evidence="2" type="ORF">HCN44_002693</name>
</gene>
<reference evidence="2 3" key="1">
    <citation type="submission" date="2020-08" db="EMBL/GenBank/DDBJ databases">
        <title>Aphidius gifuensis genome sequencing and assembly.</title>
        <authorList>
            <person name="Du Z."/>
        </authorList>
    </citation>
    <scope>NUCLEOTIDE SEQUENCE [LARGE SCALE GENOMIC DNA]</scope>
    <source>
        <strain evidence="2">YNYX2018</strain>
        <tissue evidence="2">Adults</tissue>
    </source>
</reference>
<name>A0A834XRZ5_APHGI</name>
<proteinExistence type="predicted"/>
<dbReference type="EMBL" id="JACMRX010000004">
    <property type="protein sequence ID" value="KAF7991131.1"/>
    <property type="molecule type" value="Genomic_DNA"/>
</dbReference>
<keyword evidence="3" id="KW-1185">Reference proteome</keyword>
<organism evidence="2 3">
    <name type="scientific">Aphidius gifuensis</name>
    <name type="common">Parasitoid wasp</name>
    <dbReference type="NCBI Taxonomy" id="684658"/>
    <lineage>
        <taxon>Eukaryota</taxon>
        <taxon>Metazoa</taxon>
        <taxon>Ecdysozoa</taxon>
        <taxon>Arthropoda</taxon>
        <taxon>Hexapoda</taxon>
        <taxon>Insecta</taxon>
        <taxon>Pterygota</taxon>
        <taxon>Neoptera</taxon>
        <taxon>Endopterygota</taxon>
        <taxon>Hymenoptera</taxon>
        <taxon>Apocrita</taxon>
        <taxon>Ichneumonoidea</taxon>
        <taxon>Braconidae</taxon>
        <taxon>Aphidiinae</taxon>
        <taxon>Aphidius</taxon>
    </lineage>
</organism>
<feature type="chain" id="PRO_5032616072" description="Venom protein" evidence="1">
    <location>
        <begin position="22"/>
        <end position="117"/>
    </location>
</feature>
<evidence type="ECO:0000313" key="2">
    <source>
        <dbReference type="EMBL" id="KAF7991131.1"/>
    </source>
</evidence>
<evidence type="ECO:0000256" key="1">
    <source>
        <dbReference type="SAM" id="SignalP"/>
    </source>
</evidence>
<accession>A0A834XRZ5</accession>
<sequence>MKFQILYIFILFIAINSVVIAKSLLCKKNQNTCSDSLECCSSYCLHEKCVEYGEDRYEKGLSNPCLTKVCSEDERCAIWKIPFYKLIKGSSKFVQILGPGRGFCVKYTPYEILNDED</sequence>
<comment type="caution">
    <text evidence="2">The sequence shown here is derived from an EMBL/GenBank/DDBJ whole genome shotgun (WGS) entry which is preliminary data.</text>
</comment>
<keyword evidence="1" id="KW-0732">Signal</keyword>
<dbReference type="AlphaFoldDB" id="A0A834XRZ5"/>
<protein>
    <recommendedName>
        <fullName evidence="4">Venom protein</fullName>
    </recommendedName>
</protein>